<dbReference type="RefSeq" id="WP_208323304.1">
    <property type="nucleotide sequence ID" value="NZ_SOEB01000026.1"/>
</dbReference>
<proteinExistence type="predicted"/>
<comment type="caution">
    <text evidence="1">The sequence shown here is derived from an EMBL/GenBank/DDBJ whole genome shotgun (WGS) entry which is preliminary data.</text>
</comment>
<name>A0A4R8FMA8_9RHOB</name>
<protein>
    <submittedName>
        <fullName evidence="1">Uncharacterized protein</fullName>
    </submittedName>
</protein>
<dbReference type="AlphaFoldDB" id="A0A4R8FMA8"/>
<evidence type="ECO:0000313" key="2">
    <source>
        <dbReference type="Proteomes" id="UP000295484"/>
    </source>
</evidence>
<accession>A0A4R8FMA8</accession>
<evidence type="ECO:0000313" key="1">
    <source>
        <dbReference type="EMBL" id="TDX23351.1"/>
    </source>
</evidence>
<reference evidence="1 2" key="1">
    <citation type="submission" date="2019-03" db="EMBL/GenBank/DDBJ databases">
        <title>Genomic Encyclopedia of Type Strains, Phase IV (KMG-IV): sequencing the most valuable type-strain genomes for metagenomic binning, comparative biology and taxonomic classification.</title>
        <authorList>
            <person name="Goeker M."/>
        </authorList>
    </citation>
    <scope>NUCLEOTIDE SEQUENCE [LARGE SCALE GENOMIC DNA]</scope>
    <source>
        <strain evidence="1 2">JA181</strain>
    </source>
</reference>
<gene>
    <name evidence="1" type="ORF">EV657_1261</name>
</gene>
<dbReference type="EMBL" id="SOEB01000026">
    <property type="protein sequence ID" value="TDX23351.1"/>
    <property type="molecule type" value="Genomic_DNA"/>
</dbReference>
<organism evidence="1 2">
    <name type="scientific">Rhodovulum visakhapatnamense</name>
    <dbReference type="NCBI Taxonomy" id="364297"/>
    <lineage>
        <taxon>Bacteria</taxon>
        <taxon>Pseudomonadati</taxon>
        <taxon>Pseudomonadota</taxon>
        <taxon>Alphaproteobacteria</taxon>
        <taxon>Rhodobacterales</taxon>
        <taxon>Paracoccaceae</taxon>
        <taxon>Rhodovulum</taxon>
    </lineage>
</organism>
<sequence length="202" mass="22522">MPYLQVAKVGRSNSRWSQSLLYLGIDGVWSKPYHAGAKAALTAEHAKIANGFDLSANIHWGKAKARIRQILLPRANQLLQLASVQRLLAEALARGERVLVSNGIVFWYEDDGLGWQIKATSATRESDGATIWREGTILSTNHGRLVVLPYIKENGEQVRGHTRNGPNDGRALPRHHDHYVEIPFSLYDGDLMIGLFGELPYE</sequence>
<dbReference type="Proteomes" id="UP000295484">
    <property type="component" value="Unassembled WGS sequence"/>
</dbReference>